<dbReference type="EMBL" id="CAMAPE010000033">
    <property type="protein sequence ID" value="CAH9095278.1"/>
    <property type="molecule type" value="Genomic_DNA"/>
</dbReference>
<keyword evidence="2" id="KW-1185">Reference proteome</keyword>
<dbReference type="AlphaFoldDB" id="A0A9P1EBT2"/>
<dbReference type="Proteomes" id="UP001152484">
    <property type="component" value="Unassembled WGS sequence"/>
</dbReference>
<proteinExistence type="predicted"/>
<protein>
    <submittedName>
        <fullName evidence="1">Uncharacterized protein</fullName>
    </submittedName>
</protein>
<sequence length="100" mass="10935">MDLEDFLEFSRDATRTEAPLHPRPYINSFSAFKRKAKEKSRQIAEMQGKIASHGALAVAAADRLDGEHEAVGDQAMCDGRCDRNRKAATQQIASDAAKSG</sequence>
<organism evidence="1 2">
    <name type="scientific">Cuscuta europaea</name>
    <name type="common">European dodder</name>
    <dbReference type="NCBI Taxonomy" id="41803"/>
    <lineage>
        <taxon>Eukaryota</taxon>
        <taxon>Viridiplantae</taxon>
        <taxon>Streptophyta</taxon>
        <taxon>Embryophyta</taxon>
        <taxon>Tracheophyta</taxon>
        <taxon>Spermatophyta</taxon>
        <taxon>Magnoliopsida</taxon>
        <taxon>eudicotyledons</taxon>
        <taxon>Gunneridae</taxon>
        <taxon>Pentapetalae</taxon>
        <taxon>asterids</taxon>
        <taxon>lamiids</taxon>
        <taxon>Solanales</taxon>
        <taxon>Convolvulaceae</taxon>
        <taxon>Cuscuteae</taxon>
        <taxon>Cuscuta</taxon>
        <taxon>Cuscuta subgen. Cuscuta</taxon>
    </lineage>
</organism>
<accession>A0A9P1EBT2</accession>
<evidence type="ECO:0000313" key="1">
    <source>
        <dbReference type="EMBL" id="CAH9095278.1"/>
    </source>
</evidence>
<gene>
    <name evidence="1" type="ORF">CEURO_LOCUS13062</name>
</gene>
<reference evidence="1" key="1">
    <citation type="submission" date="2022-07" db="EMBL/GenBank/DDBJ databases">
        <authorList>
            <person name="Macas J."/>
            <person name="Novak P."/>
            <person name="Neumann P."/>
        </authorList>
    </citation>
    <scope>NUCLEOTIDE SEQUENCE</scope>
</reference>
<comment type="caution">
    <text evidence="1">The sequence shown here is derived from an EMBL/GenBank/DDBJ whole genome shotgun (WGS) entry which is preliminary data.</text>
</comment>
<evidence type="ECO:0000313" key="2">
    <source>
        <dbReference type="Proteomes" id="UP001152484"/>
    </source>
</evidence>
<name>A0A9P1EBT2_CUSEU</name>